<sequence>MDVIIFVLSLMLPYVLFKSLLSFQKRGKKLPPGPYQLPIIGNLAKLGELPHQSLAKLAHIYGPIMHLKLGRVNTIVISSSTIAQQVLQKQDITFSSRFVPDALCACDHFKYSVAFLPVGPMWSNLRKIARSNLFSVNKLDANQHLRSSKVNELIGYVKKCSQSGQAIDIGRDAFRTSLNLLSNTIFSKDMADPNQDSAKEFKDLIWNIMVDVGKPNLGDLFPVFKKMDLQGTLVRNDDALDELIKISLRNPDELDKTQIEHLFLVC</sequence>
<dbReference type="GO" id="GO:0004497">
    <property type="term" value="F:monooxygenase activity"/>
    <property type="evidence" value="ECO:0007669"/>
    <property type="project" value="InterPro"/>
</dbReference>
<dbReference type="SUPFAM" id="SSF48264">
    <property type="entry name" value="Cytochrome P450"/>
    <property type="match status" value="1"/>
</dbReference>
<dbReference type="EMBL" id="JAUIZM010000005">
    <property type="protein sequence ID" value="KAK1383350.1"/>
    <property type="molecule type" value="Genomic_DNA"/>
</dbReference>
<dbReference type="Pfam" id="PF00067">
    <property type="entry name" value="p450"/>
    <property type="match status" value="1"/>
</dbReference>
<dbReference type="AlphaFoldDB" id="A0AAD8IG84"/>
<dbReference type="Proteomes" id="UP001237642">
    <property type="component" value="Unassembled WGS sequence"/>
</dbReference>
<dbReference type="InterPro" id="IPR036396">
    <property type="entry name" value="Cyt_P450_sf"/>
</dbReference>
<dbReference type="InterPro" id="IPR001128">
    <property type="entry name" value="Cyt_P450"/>
</dbReference>
<reference evidence="1" key="1">
    <citation type="submission" date="2023-02" db="EMBL/GenBank/DDBJ databases">
        <title>Genome of toxic invasive species Heracleum sosnowskyi carries increased number of genes despite the absence of recent whole-genome duplications.</title>
        <authorList>
            <person name="Schelkunov M."/>
            <person name="Shtratnikova V."/>
            <person name="Makarenko M."/>
            <person name="Klepikova A."/>
            <person name="Omelchenko D."/>
            <person name="Novikova G."/>
            <person name="Obukhova E."/>
            <person name="Bogdanov V."/>
            <person name="Penin A."/>
            <person name="Logacheva M."/>
        </authorList>
    </citation>
    <scope>NUCLEOTIDE SEQUENCE</scope>
    <source>
        <strain evidence="1">Hsosn_3</strain>
        <tissue evidence="1">Leaf</tissue>
    </source>
</reference>
<organism evidence="1 2">
    <name type="scientific">Heracleum sosnowskyi</name>
    <dbReference type="NCBI Taxonomy" id="360622"/>
    <lineage>
        <taxon>Eukaryota</taxon>
        <taxon>Viridiplantae</taxon>
        <taxon>Streptophyta</taxon>
        <taxon>Embryophyta</taxon>
        <taxon>Tracheophyta</taxon>
        <taxon>Spermatophyta</taxon>
        <taxon>Magnoliopsida</taxon>
        <taxon>eudicotyledons</taxon>
        <taxon>Gunneridae</taxon>
        <taxon>Pentapetalae</taxon>
        <taxon>asterids</taxon>
        <taxon>campanulids</taxon>
        <taxon>Apiales</taxon>
        <taxon>Apiaceae</taxon>
        <taxon>Apioideae</taxon>
        <taxon>apioid superclade</taxon>
        <taxon>Tordylieae</taxon>
        <taxon>Tordyliinae</taxon>
        <taxon>Heracleum</taxon>
    </lineage>
</organism>
<evidence type="ECO:0000313" key="2">
    <source>
        <dbReference type="Proteomes" id="UP001237642"/>
    </source>
</evidence>
<reference evidence="1" key="2">
    <citation type="submission" date="2023-05" db="EMBL/GenBank/DDBJ databases">
        <authorList>
            <person name="Schelkunov M.I."/>
        </authorList>
    </citation>
    <scope>NUCLEOTIDE SEQUENCE</scope>
    <source>
        <strain evidence="1">Hsosn_3</strain>
        <tissue evidence="1">Leaf</tissue>
    </source>
</reference>
<accession>A0AAD8IG84</accession>
<protein>
    <submittedName>
        <fullName evidence="1">Geraniol 8-hydroxylase</fullName>
    </submittedName>
</protein>
<dbReference type="PANTHER" id="PTHR24299">
    <property type="entry name" value="CYTOCHROME P450 FAMILY 1"/>
    <property type="match status" value="1"/>
</dbReference>
<proteinExistence type="predicted"/>
<evidence type="ECO:0000313" key="1">
    <source>
        <dbReference type="EMBL" id="KAK1383350.1"/>
    </source>
</evidence>
<gene>
    <name evidence="1" type="ORF">POM88_021085</name>
</gene>
<dbReference type="GO" id="GO:0016705">
    <property type="term" value="F:oxidoreductase activity, acting on paired donors, with incorporation or reduction of molecular oxygen"/>
    <property type="evidence" value="ECO:0007669"/>
    <property type="project" value="InterPro"/>
</dbReference>
<name>A0AAD8IG84_9APIA</name>
<dbReference type="PANTHER" id="PTHR24299:SF59">
    <property type="entry name" value="CYTOCHROME P450 SUPERFAMILY PROTEIN"/>
    <property type="match status" value="1"/>
</dbReference>
<dbReference type="Gene3D" id="1.10.630.10">
    <property type="entry name" value="Cytochrome P450"/>
    <property type="match status" value="1"/>
</dbReference>
<comment type="caution">
    <text evidence="1">The sequence shown here is derived from an EMBL/GenBank/DDBJ whole genome shotgun (WGS) entry which is preliminary data.</text>
</comment>
<dbReference type="GO" id="GO:0020037">
    <property type="term" value="F:heme binding"/>
    <property type="evidence" value="ECO:0007669"/>
    <property type="project" value="InterPro"/>
</dbReference>
<dbReference type="GO" id="GO:0005506">
    <property type="term" value="F:iron ion binding"/>
    <property type="evidence" value="ECO:0007669"/>
    <property type="project" value="InterPro"/>
</dbReference>
<keyword evidence="2" id="KW-1185">Reference proteome</keyword>